<evidence type="ECO:0000256" key="1">
    <source>
        <dbReference type="SAM" id="SignalP"/>
    </source>
</evidence>
<organism evidence="2 3">
    <name type="scientific">Hymenoscyphus fraxineus</name>
    <dbReference type="NCBI Taxonomy" id="746836"/>
    <lineage>
        <taxon>Eukaryota</taxon>
        <taxon>Fungi</taxon>
        <taxon>Dikarya</taxon>
        <taxon>Ascomycota</taxon>
        <taxon>Pezizomycotina</taxon>
        <taxon>Leotiomycetes</taxon>
        <taxon>Helotiales</taxon>
        <taxon>Helotiaceae</taxon>
        <taxon>Hymenoscyphus</taxon>
    </lineage>
</organism>
<feature type="chain" id="PRO_5040188863" evidence="1">
    <location>
        <begin position="20"/>
        <end position="71"/>
    </location>
</feature>
<dbReference type="Proteomes" id="UP000696280">
    <property type="component" value="Unassembled WGS sequence"/>
</dbReference>
<keyword evidence="1" id="KW-0732">Signal</keyword>
<feature type="signal peptide" evidence="1">
    <location>
        <begin position="1"/>
        <end position="19"/>
    </location>
</feature>
<name>A0A9N9L9Y1_9HELO</name>
<comment type="caution">
    <text evidence="2">The sequence shown here is derived from an EMBL/GenBank/DDBJ whole genome shotgun (WGS) entry which is preliminary data.</text>
</comment>
<keyword evidence="3" id="KW-1185">Reference proteome</keyword>
<sequence length="71" mass="7912">MKFFAIFIATAAFFTLGLADNRCAKASHVCVGLGSPKNCFESVSFLMNSSSSFVNMLYEDAFNHLIIFTWM</sequence>
<proteinExistence type="predicted"/>
<accession>A0A9N9L9Y1</accession>
<dbReference type="EMBL" id="CAJVRL010000127">
    <property type="protein sequence ID" value="CAG8962144.1"/>
    <property type="molecule type" value="Genomic_DNA"/>
</dbReference>
<dbReference type="AlphaFoldDB" id="A0A9N9L9Y1"/>
<gene>
    <name evidence="2" type="ORF">HYFRA_00005189</name>
</gene>
<evidence type="ECO:0000313" key="2">
    <source>
        <dbReference type="EMBL" id="CAG8962144.1"/>
    </source>
</evidence>
<protein>
    <submittedName>
        <fullName evidence="2">Uncharacterized protein</fullName>
    </submittedName>
</protein>
<reference evidence="2" key="1">
    <citation type="submission" date="2021-07" db="EMBL/GenBank/DDBJ databases">
        <authorList>
            <person name="Durling M."/>
        </authorList>
    </citation>
    <scope>NUCLEOTIDE SEQUENCE</scope>
</reference>
<evidence type="ECO:0000313" key="3">
    <source>
        <dbReference type="Proteomes" id="UP000696280"/>
    </source>
</evidence>